<dbReference type="Gene3D" id="3.40.720.10">
    <property type="entry name" value="Alkaline Phosphatase, subunit A"/>
    <property type="match status" value="1"/>
</dbReference>
<dbReference type="PANTHER" id="PTHR42693:SF53">
    <property type="entry name" value="ENDO-4-O-SULFATASE"/>
    <property type="match status" value="1"/>
</dbReference>
<dbReference type="PROSITE" id="PS51257">
    <property type="entry name" value="PROKAR_LIPOPROTEIN"/>
    <property type="match status" value="1"/>
</dbReference>
<dbReference type="GO" id="GO:0046872">
    <property type="term" value="F:metal ion binding"/>
    <property type="evidence" value="ECO:0007669"/>
    <property type="project" value="UniProtKB-KW"/>
</dbReference>
<dbReference type="InterPro" id="IPR024607">
    <property type="entry name" value="Sulfatase_CS"/>
</dbReference>
<dbReference type="GO" id="GO:0004065">
    <property type="term" value="F:arylsulfatase activity"/>
    <property type="evidence" value="ECO:0007669"/>
    <property type="project" value="UniProtKB-EC"/>
</dbReference>
<dbReference type="EC" id="3.1.6.1" evidence="8"/>
<feature type="compositionally biased region" description="Basic and acidic residues" evidence="5">
    <location>
        <begin position="447"/>
        <end position="464"/>
    </location>
</feature>
<dbReference type="SUPFAM" id="SSF53649">
    <property type="entry name" value="Alkaline phosphatase-like"/>
    <property type="match status" value="1"/>
</dbReference>
<feature type="domain" description="Sulfatase N-terminal" evidence="7">
    <location>
        <begin position="30"/>
        <end position="344"/>
    </location>
</feature>
<feature type="region of interest" description="Disordered" evidence="5">
    <location>
        <begin position="442"/>
        <end position="473"/>
    </location>
</feature>
<dbReference type="InterPro" id="IPR050738">
    <property type="entry name" value="Sulfatase"/>
</dbReference>
<name>A0A5C5YKX1_9BACT</name>
<dbReference type="Gene3D" id="3.30.1120.10">
    <property type="match status" value="1"/>
</dbReference>
<comment type="caution">
    <text evidence="8">The sequence shown here is derived from an EMBL/GenBank/DDBJ whole genome shotgun (WGS) entry which is preliminary data.</text>
</comment>
<protein>
    <submittedName>
        <fullName evidence="8">Arylsulfatase</fullName>
        <ecNumber evidence="8">3.1.6.1</ecNumber>
    </submittedName>
</protein>
<evidence type="ECO:0000256" key="5">
    <source>
        <dbReference type="SAM" id="MobiDB-lite"/>
    </source>
</evidence>
<evidence type="ECO:0000256" key="4">
    <source>
        <dbReference type="ARBA" id="ARBA00022837"/>
    </source>
</evidence>
<proteinExistence type="inferred from homology"/>
<dbReference type="InterPro" id="IPR000917">
    <property type="entry name" value="Sulfatase_N"/>
</dbReference>
<evidence type="ECO:0000259" key="7">
    <source>
        <dbReference type="Pfam" id="PF00884"/>
    </source>
</evidence>
<keyword evidence="9" id="KW-1185">Reference proteome</keyword>
<gene>
    <name evidence="8" type="primary">atsA_13</name>
    <name evidence="8" type="ORF">CA85_07290</name>
</gene>
<reference evidence="8 9" key="1">
    <citation type="submission" date="2019-02" db="EMBL/GenBank/DDBJ databases">
        <title>Deep-cultivation of Planctomycetes and their phenomic and genomic characterization uncovers novel biology.</title>
        <authorList>
            <person name="Wiegand S."/>
            <person name="Jogler M."/>
            <person name="Boedeker C."/>
            <person name="Pinto D."/>
            <person name="Vollmers J."/>
            <person name="Rivas-Marin E."/>
            <person name="Kohn T."/>
            <person name="Peeters S.H."/>
            <person name="Heuer A."/>
            <person name="Rast P."/>
            <person name="Oberbeckmann S."/>
            <person name="Bunk B."/>
            <person name="Jeske O."/>
            <person name="Meyerdierks A."/>
            <person name="Storesund J.E."/>
            <person name="Kallscheuer N."/>
            <person name="Luecker S."/>
            <person name="Lage O.M."/>
            <person name="Pohl T."/>
            <person name="Merkel B.J."/>
            <person name="Hornburger P."/>
            <person name="Mueller R.-W."/>
            <person name="Bruemmer F."/>
            <person name="Labrenz M."/>
            <person name="Spormann A.M."/>
            <person name="Op Den Camp H."/>
            <person name="Overmann J."/>
            <person name="Amann R."/>
            <person name="Jetten M.S.M."/>
            <person name="Mascher T."/>
            <person name="Medema M.H."/>
            <person name="Devos D.P."/>
            <person name="Kaster A.-K."/>
            <person name="Ovreas L."/>
            <person name="Rohde M."/>
            <person name="Galperin M.Y."/>
            <person name="Jogler C."/>
        </authorList>
    </citation>
    <scope>NUCLEOTIDE SEQUENCE [LARGE SCALE GENOMIC DNA]</scope>
    <source>
        <strain evidence="8 9">CA85</strain>
    </source>
</reference>
<feature type="chain" id="PRO_5022871807" evidence="6">
    <location>
        <begin position="21"/>
        <end position="473"/>
    </location>
</feature>
<organism evidence="8 9">
    <name type="scientific">Allorhodopirellula solitaria</name>
    <dbReference type="NCBI Taxonomy" id="2527987"/>
    <lineage>
        <taxon>Bacteria</taxon>
        <taxon>Pseudomonadati</taxon>
        <taxon>Planctomycetota</taxon>
        <taxon>Planctomycetia</taxon>
        <taxon>Pirellulales</taxon>
        <taxon>Pirellulaceae</taxon>
        <taxon>Allorhodopirellula</taxon>
    </lineage>
</organism>
<evidence type="ECO:0000313" key="9">
    <source>
        <dbReference type="Proteomes" id="UP000318053"/>
    </source>
</evidence>
<evidence type="ECO:0000256" key="1">
    <source>
        <dbReference type="ARBA" id="ARBA00008779"/>
    </source>
</evidence>
<accession>A0A5C5YKX1</accession>
<evidence type="ECO:0000313" key="8">
    <source>
        <dbReference type="EMBL" id="TWT75438.1"/>
    </source>
</evidence>
<dbReference type="AlphaFoldDB" id="A0A5C5YKX1"/>
<evidence type="ECO:0000256" key="6">
    <source>
        <dbReference type="SAM" id="SignalP"/>
    </source>
</evidence>
<dbReference type="InterPro" id="IPR017850">
    <property type="entry name" value="Alkaline_phosphatase_core_sf"/>
</dbReference>
<sequence length="473" mass="52383" precursor="true">MRSKQFSVLAFAVAIGMACADTVLPAAERPNIILIVADDLGYSDVGFNGCKEIPTPNLDRIAESGAVFSSGYASHPYCSPSRAGLLTGRYQQRFGHECNPPLTAEFEDGEGTGLPLSERTLANALQDAGYTTGAIGKWHLGDAKPFWPNRRGFDEWFGFSAGSMSYWGDLGRKPIHFGVHRGDDPIDKESLTHLTDDFSAEAVSFVQRQHENPFFLYLAYNAPHAPDHATRQHLARTEHIEYGGRAVYGAMVAAMDEGIGRVMQKLAEVGADENTLVIFYSDNGGRREHAVNFPYRGHKGMLFEGGIRVPFVMKWPARIPSGVTIDSPVSALDIFPTAVSAAGASSESTERLDGVDLIPMLTSNERTQDPRTLFWRYAMGDEQYGYAVREGDMKLVKSAYKDHTFLFDLATDPWERNDISAEHPDTVERLEQRLAQWDEGNVAPKWPDAHGRNVRSEEATRQKYIDAASRGQK</sequence>
<keyword evidence="6" id="KW-0732">Signal</keyword>
<dbReference type="Pfam" id="PF00884">
    <property type="entry name" value="Sulfatase"/>
    <property type="match status" value="1"/>
</dbReference>
<dbReference type="RefSeq" id="WP_146389850.1">
    <property type="nucleotide sequence ID" value="NZ_SJPK01000001.1"/>
</dbReference>
<dbReference type="EMBL" id="SJPK01000001">
    <property type="protein sequence ID" value="TWT75438.1"/>
    <property type="molecule type" value="Genomic_DNA"/>
</dbReference>
<evidence type="ECO:0000256" key="2">
    <source>
        <dbReference type="ARBA" id="ARBA00022723"/>
    </source>
</evidence>
<comment type="similarity">
    <text evidence="1">Belongs to the sulfatase family.</text>
</comment>
<dbReference type="PROSITE" id="PS00149">
    <property type="entry name" value="SULFATASE_2"/>
    <property type="match status" value="1"/>
</dbReference>
<evidence type="ECO:0000256" key="3">
    <source>
        <dbReference type="ARBA" id="ARBA00022801"/>
    </source>
</evidence>
<dbReference type="OrthoDB" id="9783154at2"/>
<keyword evidence="2" id="KW-0479">Metal-binding</keyword>
<feature type="signal peptide" evidence="6">
    <location>
        <begin position="1"/>
        <end position="20"/>
    </location>
</feature>
<keyword evidence="4" id="KW-0106">Calcium</keyword>
<dbReference type="PANTHER" id="PTHR42693">
    <property type="entry name" value="ARYLSULFATASE FAMILY MEMBER"/>
    <property type="match status" value="1"/>
</dbReference>
<dbReference type="Proteomes" id="UP000318053">
    <property type="component" value="Unassembled WGS sequence"/>
</dbReference>
<keyword evidence="3 8" id="KW-0378">Hydrolase</keyword>